<organism evidence="1 2">
    <name type="scientific">Colocasia esculenta</name>
    <name type="common">Wild taro</name>
    <name type="synonym">Arum esculentum</name>
    <dbReference type="NCBI Taxonomy" id="4460"/>
    <lineage>
        <taxon>Eukaryota</taxon>
        <taxon>Viridiplantae</taxon>
        <taxon>Streptophyta</taxon>
        <taxon>Embryophyta</taxon>
        <taxon>Tracheophyta</taxon>
        <taxon>Spermatophyta</taxon>
        <taxon>Magnoliopsida</taxon>
        <taxon>Liliopsida</taxon>
        <taxon>Araceae</taxon>
        <taxon>Aroideae</taxon>
        <taxon>Colocasieae</taxon>
        <taxon>Colocasia</taxon>
    </lineage>
</organism>
<evidence type="ECO:0000313" key="2">
    <source>
        <dbReference type="Proteomes" id="UP000652761"/>
    </source>
</evidence>
<sequence length="86" mass="8351">MPPAAGGGTIVGGVGGCSSSACGGVLLLLLEGGDLIGKDGVGALPVSTAGANEEGERVCSEGMLVLKVSRFGAGYFIGCNQHPKCK</sequence>
<accession>A0A843TNU8</accession>
<keyword evidence="2" id="KW-1185">Reference proteome</keyword>
<name>A0A843TNU8_COLES</name>
<comment type="caution">
    <text evidence="1">The sequence shown here is derived from an EMBL/GenBank/DDBJ whole genome shotgun (WGS) entry which is preliminary data.</text>
</comment>
<proteinExistence type="predicted"/>
<reference evidence="1" key="1">
    <citation type="submission" date="2017-07" db="EMBL/GenBank/DDBJ databases">
        <title>Taro Niue Genome Assembly and Annotation.</title>
        <authorList>
            <person name="Atibalentja N."/>
            <person name="Keating K."/>
            <person name="Fields C.J."/>
        </authorList>
    </citation>
    <scope>NUCLEOTIDE SEQUENCE</scope>
    <source>
        <strain evidence="1">Niue_2</strain>
        <tissue evidence="1">Leaf</tissue>
    </source>
</reference>
<dbReference type="AlphaFoldDB" id="A0A843TNU8"/>
<dbReference type="EMBL" id="NMUH01000112">
    <property type="protein sequence ID" value="MQL71876.1"/>
    <property type="molecule type" value="Genomic_DNA"/>
</dbReference>
<evidence type="ECO:0000313" key="1">
    <source>
        <dbReference type="EMBL" id="MQL71876.1"/>
    </source>
</evidence>
<evidence type="ECO:0008006" key="3">
    <source>
        <dbReference type="Google" id="ProtNLM"/>
    </source>
</evidence>
<dbReference type="Proteomes" id="UP000652761">
    <property type="component" value="Unassembled WGS sequence"/>
</dbReference>
<gene>
    <name evidence="1" type="ORF">Taro_004198</name>
</gene>
<protein>
    <recommendedName>
        <fullName evidence="3">DNA topoisomerase type IA zn finger domain-containing protein</fullName>
    </recommendedName>
</protein>